<feature type="signal peptide" evidence="1">
    <location>
        <begin position="1"/>
        <end position="23"/>
    </location>
</feature>
<gene>
    <name evidence="2" type="ORF">Daus18300_010729</name>
</gene>
<dbReference type="Proteomes" id="UP001583177">
    <property type="component" value="Unassembled WGS sequence"/>
</dbReference>
<accession>A0ABR3WA40</accession>
<organism evidence="2 3">
    <name type="scientific">Diaporthe australafricana</name>
    <dbReference type="NCBI Taxonomy" id="127596"/>
    <lineage>
        <taxon>Eukaryota</taxon>
        <taxon>Fungi</taxon>
        <taxon>Dikarya</taxon>
        <taxon>Ascomycota</taxon>
        <taxon>Pezizomycotina</taxon>
        <taxon>Sordariomycetes</taxon>
        <taxon>Sordariomycetidae</taxon>
        <taxon>Diaporthales</taxon>
        <taxon>Diaporthaceae</taxon>
        <taxon>Diaporthe</taxon>
    </lineage>
</organism>
<proteinExistence type="predicted"/>
<feature type="chain" id="PRO_5046656157" description="Malate dehydrogenase" evidence="1">
    <location>
        <begin position="24"/>
        <end position="249"/>
    </location>
</feature>
<dbReference type="PANTHER" id="PTHR35567:SF3">
    <property type="entry name" value="MALATE DEHYDROGENASE"/>
    <property type="match status" value="1"/>
</dbReference>
<name>A0ABR3WA40_9PEZI</name>
<evidence type="ECO:0000313" key="2">
    <source>
        <dbReference type="EMBL" id="KAL1856462.1"/>
    </source>
</evidence>
<keyword evidence="3" id="KW-1185">Reference proteome</keyword>
<evidence type="ECO:0000313" key="3">
    <source>
        <dbReference type="Proteomes" id="UP001583177"/>
    </source>
</evidence>
<protein>
    <recommendedName>
        <fullName evidence="4">Malate dehydrogenase</fullName>
    </recommendedName>
</protein>
<evidence type="ECO:0008006" key="4">
    <source>
        <dbReference type="Google" id="ProtNLM"/>
    </source>
</evidence>
<comment type="caution">
    <text evidence="2">The sequence shown here is derived from an EMBL/GenBank/DDBJ whole genome shotgun (WGS) entry which is preliminary data.</text>
</comment>
<reference evidence="2 3" key="1">
    <citation type="journal article" date="2024" name="IMA Fungus">
        <title>IMA Genome - F19 : A genome assembly and annotation guide to empower mycologists, including annotated draft genome sequences of Ceratocystis pirilliformis, Diaporthe australafricana, Fusarium ophioides, Paecilomyces lecythidis, and Sporothrix stenoceras.</title>
        <authorList>
            <person name="Aylward J."/>
            <person name="Wilson A.M."/>
            <person name="Visagie C.M."/>
            <person name="Spraker J."/>
            <person name="Barnes I."/>
            <person name="Buitendag C."/>
            <person name="Ceriani C."/>
            <person name="Del Mar Angel L."/>
            <person name="du Plessis D."/>
            <person name="Fuchs T."/>
            <person name="Gasser K."/>
            <person name="Kramer D."/>
            <person name="Li W."/>
            <person name="Munsamy K."/>
            <person name="Piso A."/>
            <person name="Price J.L."/>
            <person name="Sonnekus B."/>
            <person name="Thomas C."/>
            <person name="van der Nest A."/>
            <person name="van Dijk A."/>
            <person name="van Heerden A."/>
            <person name="van Vuuren N."/>
            <person name="Yilmaz N."/>
            <person name="Duong T.A."/>
            <person name="van der Merwe N.A."/>
            <person name="Wingfield M.J."/>
            <person name="Wingfield B.D."/>
        </authorList>
    </citation>
    <scope>NUCLEOTIDE SEQUENCE [LARGE SCALE GENOMIC DNA]</scope>
    <source>
        <strain evidence="2 3">CMW 18300</strain>
    </source>
</reference>
<keyword evidence="1" id="KW-0732">Signal</keyword>
<dbReference type="EMBL" id="JAWRVE010000121">
    <property type="protein sequence ID" value="KAL1856462.1"/>
    <property type="molecule type" value="Genomic_DNA"/>
</dbReference>
<dbReference type="PANTHER" id="PTHR35567">
    <property type="entry name" value="MALATE DEHYDROGENASE (AFU_ORTHOLOGUE AFUA_2G13800)"/>
    <property type="match status" value="1"/>
</dbReference>
<sequence>MHFSETSLSAILVAAAAATGAKGCTHDPVDLTINFVALGHGIQNYTCTSQNATATFIGALAVLYDITPLHPGCTGTSLSVDDFNGLSAQVLWDSEIPLNLVDASAAGPGSCLPGPCYQADSANPFPASPSDLALNGITAKFLGLHYFDAESSPTFDLVGGADTMGLFFSGTKTGEVEAPSDADRGVLATGAVKWLQLGGNGRGLSKGIAQVYRVVTAGGAAPACSDSGANGPWQTLSVPYAAQYWFYSP</sequence>
<dbReference type="InterPro" id="IPR021851">
    <property type="entry name" value="DUF3455"/>
</dbReference>
<evidence type="ECO:0000256" key="1">
    <source>
        <dbReference type="SAM" id="SignalP"/>
    </source>
</evidence>
<dbReference type="Pfam" id="PF11937">
    <property type="entry name" value="DUF3455"/>
    <property type="match status" value="1"/>
</dbReference>